<reference evidence="1" key="1">
    <citation type="journal article" date="2021" name="Genome Biol. Evol.">
        <title>A High-Quality Reference Genome for a Parasitic Bivalve with Doubly Uniparental Inheritance (Bivalvia: Unionida).</title>
        <authorList>
            <person name="Smith C.H."/>
        </authorList>
    </citation>
    <scope>NUCLEOTIDE SEQUENCE</scope>
    <source>
        <strain evidence="1">CHS0354</strain>
    </source>
</reference>
<evidence type="ECO:0000313" key="1">
    <source>
        <dbReference type="EMBL" id="KAK3577588.1"/>
    </source>
</evidence>
<protein>
    <submittedName>
        <fullName evidence="1">Uncharacterized protein</fullName>
    </submittedName>
</protein>
<dbReference type="AlphaFoldDB" id="A0AAE0VGN6"/>
<dbReference type="Proteomes" id="UP001195483">
    <property type="component" value="Unassembled WGS sequence"/>
</dbReference>
<reference evidence="1" key="2">
    <citation type="journal article" date="2021" name="Genome Biol. Evol.">
        <title>Developing a high-quality reference genome for a parasitic bivalve with doubly uniparental inheritance (Bivalvia: Unionida).</title>
        <authorList>
            <person name="Smith C.H."/>
        </authorList>
    </citation>
    <scope>NUCLEOTIDE SEQUENCE</scope>
    <source>
        <strain evidence="1">CHS0354</strain>
        <tissue evidence="1">Mantle</tissue>
    </source>
</reference>
<dbReference type="EMBL" id="JAEAOA010001578">
    <property type="protein sequence ID" value="KAK3577588.1"/>
    <property type="molecule type" value="Genomic_DNA"/>
</dbReference>
<organism evidence="1 2">
    <name type="scientific">Potamilus streckersoni</name>
    <dbReference type="NCBI Taxonomy" id="2493646"/>
    <lineage>
        <taxon>Eukaryota</taxon>
        <taxon>Metazoa</taxon>
        <taxon>Spiralia</taxon>
        <taxon>Lophotrochozoa</taxon>
        <taxon>Mollusca</taxon>
        <taxon>Bivalvia</taxon>
        <taxon>Autobranchia</taxon>
        <taxon>Heteroconchia</taxon>
        <taxon>Palaeoheterodonta</taxon>
        <taxon>Unionida</taxon>
        <taxon>Unionoidea</taxon>
        <taxon>Unionidae</taxon>
        <taxon>Ambleminae</taxon>
        <taxon>Lampsilini</taxon>
        <taxon>Potamilus</taxon>
    </lineage>
</organism>
<proteinExistence type="predicted"/>
<evidence type="ECO:0000313" key="2">
    <source>
        <dbReference type="Proteomes" id="UP001195483"/>
    </source>
</evidence>
<keyword evidence="2" id="KW-1185">Reference proteome</keyword>
<name>A0AAE0VGN6_9BIVA</name>
<sequence length="122" mass="14224">MNRQILLGVMPVIRWSNTPADADDQLRWYGKNQLILSAFLKSKEKERVKVLLEHISLQFNTNQLTRLNGSSSSMASISDVELTCDEMLTYRCQRYTVKIPSKILYSRSKIITGRHPELYFRK</sequence>
<reference evidence="1" key="3">
    <citation type="submission" date="2023-05" db="EMBL/GenBank/DDBJ databases">
        <authorList>
            <person name="Smith C.H."/>
        </authorList>
    </citation>
    <scope>NUCLEOTIDE SEQUENCE</scope>
    <source>
        <strain evidence="1">CHS0354</strain>
        <tissue evidence="1">Mantle</tissue>
    </source>
</reference>
<comment type="caution">
    <text evidence="1">The sequence shown here is derived from an EMBL/GenBank/DDBJ whole genome shotgun (WGS) entry which is preliminary data.</text>
</comment>
<accession>A0AAE0VGN6</accession>
<gene>
    <name evidence="1" type="ORF">CHS0354_026557</name>
</gene>